<feature type="coiled-coil region" evidence="1">
    <location>
        <begin position="1592"/>
        <end position="1651"/>
    </location>
</feature>
<dbReference type="OMA" id="ISATHMG"/>
<gene>
    <name evidence="4" type="primary">LOC108664972</name>
</gene>
<keyword evidence="1" id="KW-0175">Coiled coil</keyword>
<evidence type="ECO:0000313" key="3">
    <source>
        <dbReference type="Proteomes" id="UP000694843"/>
    </source>
</evidence>
<name>A0A8B7N1R8_HYAAZ</name>
<dbReference type="RefSeq" id="XP_018007169.1">
    <property type="nucleotide sequence ID" value="XM_018151680.2"/>
</dbReference>
<protein>
    <submittedName>
        <fullName evidence="4">Uncharacterized protein LOC108664972 isoform X1</fullName>
    </submittedName>
</protein>
<dbReference type="OrthoDB" id="2386367at2759"/>
<evidence type="ECO:0000313" key="4">
    <source>
        <dbReference type="RefSeq" id="XP_018007169.1"/>
    </source>
</evidence>
<feature type="region of interest" description="Disordered" evidence="2">
    <location>
        <begin position="1102"/>
        <end position="1126"/>
    </location>
</feature>
<dbReference type="Proteomes" id="UP000694843">
    <property type="component" value="Unplaced"/>
</dbReference>
<dbReference type="Gene3D" id="3.40.50.300">
    <property type="entry name" value="P-loop containing nucleotide triphosphate hydrolases"/>
    <property type="match status" value="1"/>
</dbReference>
<dbReference type="SUPFAM" id="SSF52540">
    <property type="entry name" value="P-loop containing nucleoside triphosphate hydrolases"/>
    <property type="match status" value="1"/>
</dbReference>
<dbReference type="GeneID" id="108664972"/>
<feature type="compositionally biased region" description="Low complexity" evidence="2">
    <location>
        <begin position="96"/>
        <end position="115"/>
    </location>
</feature>
<evidence type="ECO:0000256" key="2">
    <source>
        <dbReference type="SAM" id="MobiDB-lite"/>
    </source>
</evidence>
<feature type="compositionally biased region" description="Gly residues" evidence="2">
    <location>
        <begin position="1112"/>
        <end position="1124"/>
    </location>
</feature>
<dbReference type="KEGG" id="hazt:108664972"/>
<dbReference type="InterPro" id="IPR027417">
    <property type="entry name" value="P-loop_NTPase"/>
</dbReference>
<reference evidence="4" key="1">
    <citation type="submission" date="2025-08" db="UniProtKB">
        <authorList>
            <consortium name="RefSeq"/>
        </authorList>
    </citation>
    <scope>IDENTIFICATION</scope>
    <source>
        <tissue evidence="4">Whole organism</tissue>
    </source>
</reference>
<sequence>MGVVQVFFLAAAILPSLHIRVMGVVQVFFLAAAILPVLTLAGSEVVTNTYVDGRTGVVVMPGLASQASDPPMQGVHMRLSSSSSARPPRSDIQRPSSSSVNTLPSSMATTSSSSASNSLLMQANSNRNHQPLYHFLKEKNKKILSEPPEAAFGNYPASRMVMKNRFTSIELIGRRYRRNTFQSTSGNNSEIIKTYQLLDEGEEKIQLCERCKNITLVLGNTGAGKSTFLQWFAGDNDKLLAKREFGTSGPYLIEDENRIGNTTLNSMTIFPELVIHHETDDAYYDCPGFSDTRSTSMEIATTYFIKKVADYAEHLKLIFVVNHSSVRRGVDRQDFVKLLRHVADFMTDINKYRGSIAIMVTKIDPHYEEVNGIPILDSDELVIRAIAHFLEEVKQWLRERLAGAGDSGKDKQFHEQAMKFVEILLIMKDGHYSRIGIFRRPNKPGPLSNIMLLQEGKKHVQRIVNENLAFTATSDSDFGYTISDTSKVAVDALAEGINDNISSNLRIISETMLKYYRHLLEDMCTKIRSFTNTTGAVDANPSDARMFNDTFNAGINRTTKLIEEAVNITTDQLGRKINESFNTLCIDGCAEAMQSISQQGKYFSFLQVVSDSALGSRTWGDLLQPFASYLSYSRHDIQRDINDVAEEINDQMRTNISNIAVKIKEYYQSKMRSVIIQQLPAEMNFGHAFIMNMTEKMKHSNKTQDLSRQITRAISDLDTSKISRNTNNVFRHGKYLTFLQIISNKTLDTPSPSQLITPLNETATYLRESQGWYEFLINLNEKLSTYDVQKNRMKYNVANIADWGHDGKQQGISITRHNFRQFMENIVLFDVMGYNKVQNIEADDIRVEDLRQVARLTLNKFHASCQSNKLTIKGGYIRLSEAILEIVNCEGNTIEIFALNKIFIDENLNKTGEKLKLTIIAPTWEVIGSRVINLSGADGQLHNPPKATNYWGNYSPRGADGMPGFHGGPAGSFFGIGTTFNNGNMLNVIASGGNGGIGQHGGDGANGREGDSPVNRFWNSKSAYTCKNVCNNGRFAGGYDCIVGSQVEFFIVVCHDRMYTIRIEGEDGTIGGDGGDGGPKGLGGKAGDIKIVTLGGDTGISSTNNDGRDGISGRGGQGGAGGKRGNSLKVKCKASYCFFIPTYNFHSEDIIFGGYNLPGRNGMDGDSRANIENIEPAAIIDYKAEIINDYKGYVRENLQVDRGGLIRKNDLIKFFSELDISGDVKRLYDTSGLVGELRGLERQSNLLQEKDSVFFYESLLDRINAFANDFKAQERSKEHNKTLGYMYTAVLGKLYDLKSDSDATLVIDIKGYFDILTSNMNALGKLQEKYKMVSVINNFRDQYKDSLDKKMEESQRFIEEEITPAIDQIHEQIYDKMDKLLSVIKELQKEADNKRVELLKKTKELEHALVLSDLFGNLKSVWQVANMLGPVGETLKGLVGALTSVPDSFVSGAQTAGQQSPSLPLGIMADLRLLKAQVKSIKDKQMTKNHRIIDYIDHEITSNVLLNDIRESLHKIKTGQFPIHDADGAPNLKQFSEELTVKIKKLLITKENELRTNTAIDDESVTQALDAIAKVRQLIQISEVSADTYVNNKDDQAKLDALSNAIQQAEEEHQRLKQYENKIESALAPTLENMEEDLKEIESKLVTKSQVALDVNKWQVQSVLRDMKLSVRQLTKEFQLGEDLTRCIEKLEESMTTLIGIYDRMQDCQEQQNLANYIAAVAAYHGPDDVDQVELEILIRSNLILTQYKTAVNAFKQWVFPFAGLYLERIMSPSHLAINNGNIEDLATKAVEQIEYIRARVDEYMTAIQRHDQHIHEGLFDSHHDSSHPFFVWRNEDHKEEISKLLSGEAIVVKADIRGSAPDKDAIKFNLLELNLKVTNATRQRELNDKLKSFKVSATHFGNSYYRYDDKLYAIGSHSENIEYSFEKDVIGVPIHRNQVYNKIKAGDFMLSPYAMWRIQLKQLKHSIPFNQLALYKDEADLELVGSGWYVTSSAGMPNLNVEKYHRAGTISTMLCCSLTMICMMDTNSSNYRRYCHINFHILKVKDYLKHDIR</sequence>
<evidence type="ECO:0000256" key="1">
    <source>
        <dbReference type="SAM" id="Coils"/>
    </source>
</evidence>
<keyword evidence="3" id="KW-1185">Reference proteome</keyword>
<feature type="coiled-coil region" evidence="1">
    <location>
        <begin position="1370"/>
        <end position="1404"/>
    </location>
</feature>
<feature type="region of interest" description="Disordered" evidence="2">
    <location>
        <begin position="64"/>
        <end position="115"/>
    </location>
</feature>
<proteinExistence type="predicted"/>
<accession>A0A8B7N1R8</accession>
<organism evidence="3 4">
    <name type="scientific">Hyalella azteca</name>
    <name type="common">Amphipod</name>
    <dbReference type="NCBI Taxonomy" id="294128"/>
    <lineage>
        <taxon>Eukaryota</taxon>
        <taxon>Metazoa</taxon>
        <taxon>Ecdysozoa</taxon>
        <taxon>Arthropoda</taxon>
        <taxon>Crustacea</taxon>
        <taxon>Multicrustacea</taxon>
        <taxon>Malacostraca</taxon>
        <taxon>Eumalacostraca</taxon>
        <taxon>Peracarida</taxon>
        <taxon>Amphipoda</taxon>
        <taxon>Senticaudata</taxon>
        <taxon>Talitrida</taxon>
        <taxon>Talitroidea</taxon>
        <taxon>Hyalellidae</taxon>
        <taxon>Hyalella</taxon>
    </lineage>
</organism>